<dbReference type="Gene3D" id="3.40.50.2060">
    <property type="match status" value="1"/>
</dbReference>
<proteinExistence type="inferred from homology"/>
<dbReference type="Gene3D" id="1.25.40.850">
    <property type="match status" value="1"/>
</dbReference>
<dbReference type="FunCoup" id="A0A4S2MYN1">
    <property type="interactions" value="732"/>
</dbReference>
<dbReference type="STRING" id="341454.A0A4S2MYN1"/>
<gene>
    <name evidence="3" type="ORF">EX30DRAFT_305759</name>
</gene>
<dbReference type="EMBL" id="ML220117">
    <property type="protein sequence ID" value="TGZ81882.1"/>
    <property type="molecule type" value="Genomic_DNA"/>
</dbReference>
<dbReference type="Pfam" id="PF00995">
    <property type="entry name" value="Sec1"/>
    <property type="match status" value="1"/>
</dbReference>
<dbReference type="AlphaFoldDB" id="A0A4S2MYN1"/>
<dbReference type="InterPro" id="IPR043127">
    <property type="entry name" value="Sec-1-like_dom3a"/>
</dbReference>
<dbReference type="InterPro" id="IPR027482">
    <property type="entry name" value="Sec1-like_dom2"/>
</dbReference>
<dbReference type="SUPFAM" id="SSF56815">
    <property type="entry name" value="Sec1/munc18-like (SM) proteins"/>
    <property type="match status" value="1"/>
</dbReference>
<evidence type="ECO:0000313" key="3">
    <source>
        <dbReference type="EMBL" id="TGZ81882.1"/>
    </source>
</evidence>
<dbReference type="PANTHER" id="PTHR11679">
    <property type="entry name" value="VESICLE PROTEIN SORTING-ASSOCIATED"/>
    <property type="match status" value="1"/>
</dbReference>
<dbReference type="Proteomes" id="UP000298138">
    <property type="component" value="Unassembled WGS sequence"/>
</dbReference>
<dbReference type="InterPro" id="IPR043155">
    <property type="entry name" value="VPS33_dom3b"/>
</dbReference>
<dbReference type="Gene3D" id="3.90.830.10">
    <property type="entry name" value="Syntaxin Binding Protein 1, Chain A, domain 2"/>
    <property type="match status" value="1"/>
</dbReference>
<feature type="compositionally biased region" description="Low complexity" evidence="2">
    <location>
        <begin position="276"/>
        <end position="293"/>
    </location>
</feature>
<reference evidence="3 4" key="1">
    <citation type="submission" date="2019-04" db="EMBL/GenBank/DDBJ databases">
        <title>Comparative genomics and transcriptomics to analyze fruiting body development in filamentous ascomycetes.</title>
        <authorList>
            <consortium name="DOE Joint Genome Institute"/>
            <person name="Lutkenhaus R."/>
            <person name="Traeger S."/>
            <person name="Breuer J."/>
            <person name="Kuo A."/>
            <person name="Lipzen A."/>
            <person name="Pangilinan J."/>
            <person name="Dilworth D."/>
            <person name="Sandor L."/>
            <person name="Poggeler S."/>
            <person name="Barry K."/>
            <person name="Grigoriev I.V."/>
            <person name="Nowrousian M."/>
        </authorList>
    </citation>
    <scope>NUCLEOTIDE SEQUENCE [LARGE SCALE GENOMIC DNA]</scope>
    <source>
        <strain evidence="3 4">CBS 389.68</strain>
    </source>
</reference>
<organism evidence="3 4">
    <name type="scientific">Ascodesmis nigricans</name>
    <dbReference type="NCBI Taxonomy" id="341454"/>
    <lineage>
        <taxon>Eukaryota</taxon>
        <taxon>Fungi</taxon>
        <taxon>Dikarya</taxon>
        <taxon>Ascomycota</taxon>
        <taxon>Pezizomycotina</taxon>
        <taxon>Pezizomycetes</taxon>
        <taxon>Pezizales</taxon>
        <taxon>Ascodesmidaceae</taxon>
        <taxon>Ascodesmis</taxon>
    </lineage>
</organism>
<dbReference type="GO" id="GO:0016192">
    <property type="term" value="P:vesicle-mediated transport"/>
    <property type="evidence" value="ECO:0007669"/>
    <property type="project" value="InterPro"/>
</dbReference>
<dbReference type="InParanoid" id="A0A4S2MYN1"/>
<evidence type="ECO:0000256" key="1">
    <source>
        <dbReference type="ARBA" id="ARBA00009884"/>
    </source>
</evidence>
<sequence>MAPPPPGIDAEHIKNTALKDLLDLLEGVRGKKVLFLDRSLSGPIGLFAKFSVLKDYGVDTVFWLDEDVTDFSHRNIVFLARCTVKNALHIARQIKKNASIPGQELDHFVFLAPRRTLTCDKIFEDEGIMGEITIREFPLYFVPLESDLLSLELDQAFEELYLRKDHTSIYYSARALMNIQHKHGLFPRIIGKGDRARILADTLVRMRAEHDAAGHSPFALAPSTVLGELIVIDRDVDLVTPLMTQLTYEGLIDETMGIKNSTVEVDATLVGPPPQTTTGNAGSSSTSPGPTTNQQKKRAVLLNSEDKLFNTLRDTNFAIVGSLLNKVARRLNEDYERRHQAETVSEIRQFVSKLGGLQQEHQSLRLHTGLAEEIMKHTRSEIFNKILEVQQTAVAGDPTTQHETVEELIARDAPLEAVLRLLCIESLMGGGIKPKELEHFKREIVQAYGYKHILTLDALEKLELLQSRPLPVGSQRTHYSSLQKVLRLIVDEVNEHDPDDIAYVYSGYAPLSIRLVQCVIQKPFMTTVVKGRRGEEGTNPGINAGAVGWRGFEDVLKNVKGKTFDEPQRGEEKAVRARNILNSHGERKVTVVFFLGGCTFTEVSALRFIGKKEEERRQIVIATTGLINGNKMIAAAAR</sequence>
<protein>
    <submittedName>
        <fullName evidence="3">Sec1-like protein</fullName>
    </submittedName>
</protein>
<name>A0A4S2MYN1_9PEZI</name>
<evidence type="ECO:0000313" key="4">
    <source>
        <dbReference type="Proteomes" id="UP000298138"/>
    </source>
</evidence>
<comment type="similarity">
    <text evidence="1">Belongs to the STXBP/unc-18/SEC1 family.</text>
</comment>
<feature type="region of interest" description="Disordered" evidence="2">
    <location>
        <begin position="267"/>
        <end position="297"/>
    </location>
</feature>
<dbReference type="InterPro" id="IPR043154">
    <property type="entry name" value="Sec-1-like_dom1"/>
</dbReference>
<dbReference type="Gene3D" id="3.40.50.1910">
    <property type="match status" value="1"/>
</dbReference>
<keyword evidence="4" id="KW-1185">Reference proteome</keyword>
<accession>A0A4S2MYN1</accession>
<dbReference type="InterPro" id="IPR036045">
    <property type="entry name" value="Sec1-like_sf"/>
</dbReference>
<evidence type="ECO:0000256" key="2">
    <source>
        <dbReference type="SAM" id="MobiDB-lite"/>
    </source>
</evidence>
<dbReference type="OrthoDB" id="10262287at2759"/>
<dbReference type="InterPro" id="IPR001619">
    <property type="entry name" value="Sec1-like"/>
</dbReference>